<dbReference type="WBParaSite" id="ACRNAN_Path_749.g2840.t1">
    <property type="protein sequence ID" value="ACRNAN_Path_749.g2840.t1"/>
    <property type="gene ID" value="ACRNAN_Path_749.g2840"/>
</dbReference>
<evidence type="ECO:0000256" key="12">
    <source>
        <dbReference type="SAM" id="MobiDB-lite"/>
    </source>
</evidence>
<dbReference type="PROSITE" id="PS50305">
    <property type="entry name" value="SIRTUIN"/>
    <property type="match status" value="1"/>
</dbReference>
<evidence type="ECO:0000256" key="9">
    <source>
        <dbReference type="ARBA" id="ARBA00041832"/>
    </source>
</evidence>
<name>A0A914CAV5_9BILA</name>
<dbReference type="Pfam" id="PF02146">
    <property type="entry name" value="SIR2"/>
    <property type="match status" value="1"/>
</dbReference>
<dbReference type="Gene3D" id="3.40.50.1220">
    <property type="entry name" value="TPP-binding domain"/>
    <property type="match status" value="1"/>
</dbReference>
<evidence type="ECO:0000256" key="8">
    <source>
        <dbReference type="ARBA" id="ARBA00038170"/>
    </source>
</evidence>
<dbReference type="InterPro" id="IPR029035">
    <property type="entry name" value="DHS-like_NAD/FAD-binding_dom"/>
</dbReference>
<evidence type="ECO:0000256" key="11">
    <source>
        <dbReference type="PROSITE-ProRule" id="PRU00236"/>
    </source>
</evidence>
<dbReference type="GO" id="GO:0017136">
    <property type="term" value="F:histone deacetylase activity, NAD-dependent"/>
    <property type="evidence" value="ECO:0007669"/>
    <property type="project" value="TreeGrafter"/>
</dbReference>
<comment type="caution">
    <text evidence="11">Lacks conserved residue(s) required for the propagation of feature annotation.</text>
</comment>
<dbReference type="GO" id="GO:0070403">
    <property type="term" value="F:NAD+ binding"/>
    <property type="evidence" value="ECO:0007669"/>
    <property type="project" value="InterPro"/>
</dbReference>
<evidence type="ECO:0000313" key="15">
    <source>
        <dbReference type="WBParaSite" id="ACRNAN_Path_749.g2840.t1"/>
    </source>
</evidence>
<feature type="region of interest" description="Disordered" evidence="12">
    <location>
        <begin position="215"/>
        <end position="243"/>
    </location>
</feature>
<dbReference type="GO" id="GO:0141050">
    <property type="term" value="F:histone H3K deacetylase activity"/>
    <property type="evidence" value="ECO:0007669"/>
    <property type="project" value="UniProtKB-ARBA"/>
</dbReference>
<dbReference type="InterPro" id="IPR050134">
    <property type="entry name" value="NAD-dep_sirtuin_deacylases"/>
</dbReference>
<keyword evidence="14" id="KW-1185">Reference proteome</keyword>
<dbReference type="FunFam" id="3.40.50.1220:FF:000038">
    <property type="entry name" value="NAD-dependent protein deacetylase sirtuin-6 isoform X2"/>
    <property type="match status" value="1"/>
</dbReference>
<comment type="similarity">
    <text evidence="8">Belongs to the sirtuin family. Class IV subfamily.</text>
</comment>
<accession>A0A914CAV5</accession>
<organism evidence="14 15">
    <name type="scientific">Acrobeloides nanus</name>
    <dbReference type="NCBI Taxonomy" id="290746"/>
    <lineage>
        <taxon>Eukaryota</taxon>
        <taxon>Metazoa</taxon>
        <taxon>Ecdysozoa</taxon>
        <taxon>Nematoda</taxon>
        <taxon>Chromadorea</taxon>
        <taxon>Rhabditida</taxon>
        <taxon>Tylenchina</taxon>
        <taxon>Cephalobomorpha</taxon>
        <taxon>Cephaloboidea</taxon>
        <taxon>Cephalobidae</taxon>
        <taxon>Acrobeloides</taxon>
    </lineage>
</organism>
<reference evidence="15" key="1">
    <citation type="submission" date="2022-11" db="UniProtKB">
        <authorList>
            <consortium name="WormBaseParasite"/>
        </authorList>
    </citation>
    <scope>IDENTIFICATION</scope>
</reference>
<dbReference type="Proteomes" id="UP000887540">
    <property type="component" value="Unplaced"/>
</dbReference>
<keyword evidence="3" id="KW-0597">Phosphoprotein</keyword>
<keyword evidence="7" id="KW-0520">NAD</keyword>
<dbReference type="PANTHER" id="PTHR11085:SF1">
    <property type="entry name" value="NAD-DEPENDENT PROTEIN DEACETYLASE SIRTUIN-7"/>
    <property type="match status" value="1"/>
</dbReference>
<evidence type="ECO:0000256" key="2">
    <source>
        <dbReference type="ARBA" id="ARBA00012928"/>
    </source>
</evidence>
<feature type="compositionally biased region" description="Basic and acidic residues" evidence="12">
    <location>
        <begin position="282"/>
        <end position="297"/>
    </location>
</feature>
<evidence type="ECO:0000256" key="10">
    <source>
        <dbReference type="ARBA" id="ARBA00043038"/>
    </source>
</evidence>
<evidence type="ECO:0000256" key="3">
    <source>
        <dbReference type="ARBA" id="ARBA00022553"/>
    </source>
</evidence>
<protein>
    <recommendedName>
        <fullName evidence="2">protein acetyllysine N-acetyltransferase</fullName>
        <ecNumber evidence="2">2.3.1.286</ecNumber>
    </recommendedName>
    <alternativeName>
        <fullName evidence="10">Regulatory protein SIR2 homolog 7</fullName>
    </alternativeName>
    <alternativeName>
        <fullName evidence="9">SIR2-like protein 7</fullName>
    </alternativeName>
</protein>
<proteinExistence type="inferred from homology"/>
<dbReference type="SUPFAM" id="SSF52467">
    <property type="entry name" value="DHS-like NAD/FAD-binding domain"/>
    <property type="match status" value="1"/>
</dbReference>
<dbReference type="GO" id="GO:0005634">
    <property type="term" value="C:nucleus"/>
    <property type="evidence" value="ECO:0007669"/>
    <property type="project" value="TreeGrafter"/>
</dbReference>
<evidence type="ECO:0000256" key="1">
    <source>
        <dbReference type="ARBA" id="ARBA00001947"/>
    </source>
</evidence>
<feature type="region of interest" description="Disordered" evidence="12">
    <location>
        <begin position="261"/>
        <end position="297"/>
    </location>
</feature>
<evidence type="ECO:0000256" key="5">
    <source>
        <dbReference type="ARBA" id="ARBA00022723"/>
    </source>
</evidence>
<evidence type="ECO:0000256" key="7">
    <source>
        <dbReference type="ARBA" id="ARBA00023027"/>
    </source>
</evidence>
<evidence type="ECO:0000256" key="6">
    <source>
        <dbReference type="ARBA" id="ARBA00022833"/>
    </source>
</evidence>
<feature type="compositionally biased region" description="Basic and acidic residues" evidence="12">
    <location>
        <begin position="261"/>
        <end position="273"/>
    </location>
</feature>
<dbReference type="GO" id="GO:0046872">
    <property type="term" value="F:metal ion binding"/>
    <property type="evidence" value="ECO:0007669"/>
    <property type="project" value="UniProtKB-KW"/>
</dbReference>
<dbReference type="PANTHER" id="PTHR11085">
    <property type="entry name" value="NAD-DEPENDENT PROTEIN DEACYLASE SIRTUIN-5, MITOCHONDRIAL-RELATED"/>
    <property type="match status" value="1"/>
</dbReference>
<keyword evidence="5" id="KW-0479">Metal-binding</keyword>
<dbReference type="InterPro" id="IPR026590">
    <property type="entry name" value="Ssirtuin_cat_dom"/>
</dbReference>
<evidence type="ECO:0000256" key="4">
    <source>
        <dbReference type="ARBA" id="ARBA00022679"/>
    </source>
</evidence>
<dbReference type="InterPro" id="IPR003000">
    <property type="entry name" value="Sirtuin"/>
</dbReference>
<dbReference type="EC" id="2.3.1.286" evidence="2"/>
<evidence type="ECO:0000259" key="13">
    <source>
        <dbReference type="PROSITE" id="PS50305"/>
    </source>
</evidence>
<feature type="domain" description="Deacetylase sirtuin-type" evidence="13">
    <location>
        <begin position="17"/>
        <end position="340"/>
    </location>
</feature>
<keyword evidence="6" id="KW-0862">Zinc</keyword>
<sequence length="340" mass="38274">MARIDNKARLSENVDSPEVLEEKCLKLVELIKNARCTIVYTGAGISTAASIPDYRGPSGLWTLARQGKIPSTSVNPIASSPTTAHIVLKELCRNGWVRHVVSQNCDGLHLRSGIPRHMLSEIHGNTTIEVLKHYKFLWPKNTKLAIVNLQWTPKDNFADLKINGRCDDVMIRIAELLDIALSFYCRDCDPINKPRRNARLNELMDKFTDCNCHKRPPRLLADNNSPSTSSDESKSKSHLPKWMTLPANKAIKRPLLVTQKGHEIREDIKEGPRKRGRKRKRPLEADESHQQDAKEEDLLSLRIETNVGIPTPLSENSAANVDSEIEELVLGMIQTVCVMD</sequence>
<dbReference type="AlphaFoldDB" id="A0A914CAV5"/>
<keyword evidence="4" id="KW-0808">Transferase</keyword>
<comment type="cofactor">
    <cofactor evidence="1">
        <name>Zn(2+)</name>
        <dbReference type="ChEBI" id="CHEBI:29105"/>
    </cofactor>
</comment>
<evidence type="ECO:0000313" key="14">
    <source>
        <dbReference type="Proteomes" id="UP000887540"/>
    </source>
</evidence>